<feature type="compositionally biased region" description="Basic and acidic residues" evidence="1">
    <location>
        <begin position="19"/>
        <end position="28"/>
    </location>
</feature>
<protein>
    <submittedName>
        <fullName evidence="2">Uncharacterized protein</fullName>
    </submittedName>
</protein>
<proteinExistence type="predicted"/>
<keyword evidence="3" id="KW-1185">Reference proteome</keyword>
<accession>A0ABR0XPB8</accession>
<evidence type="ECO:0000313" key="3">
    <source>
        <dbReference type="Proteomes" id="UP001318860"/>
    </source>
</evidence>
<dbReference type="Proteomes" id="UP001318860">
    <property type="component" value="Unassembled WGS sequence"/>
</dbReference>
<evidence type="ECO:0000256" key="1">
    <source>
        <dbReference type="SAM" id="MobiDB-lite"/>
    </source>
</evidence>
<feature type="compositionally biased region" description="Basic and acidic residues" evidence="1">
    <location>
        <begin position="79"/>
        <end position="97"/>
    </location>
</feature>
<organism evidence="2 3">
    <name type="scientific">Rehmannia glutinosa</name>
    <name type="common">Chinese foxglove</name>
    <dbReference type="NCBI Taxonomy" id="99300"/>
    <lineage>
        <taxon>Eukaryota</taxon>
        <taxon>Viridiplantae</taxon>
        <taxon>Streptophyta</taxon>
        <taxon>Embryophyta</taxon>
        <taxon>Tracheophyta</taxon>
        <taxon>Spermatophyta</taxon>
        <taxon>Magnoliopsida</taxon>
        <taxon>eudicotyledons</taxon>
        <taxon>Gunneridae</taxon>
        <taxon>Pentapetalae</taxon>
        <taxon>asterids</taxon>
        <taxon>lamiids</taxon>
        <taxon>Lamiales</taxon>
        <taxon>Orobanchaceae</taxon>
        <taxon>Rehmannieae</taxon>
        <taxon>Rehmannia</taxon>
    </lineage>
</organism>
<name>A0ABR0XPB8_REHGL</name>
<comment type="caution">
    <text evidence="2">The sequence shown here is derived from an EMBL/GenBank/DDBJ whole genome shotgun (WGS) entry which is preliminary data.</text>
</comment>
<sequence>MKLGSAWEYLGEELRGCHVRPRSDEPRSAKLTTNLRTRPQKKPKSNWDSEDLEDNYVKDSWEDDEPAPVPKSRATPLEKSVEEDAAKSGEKKERKRDFARISELVAHKLRPRILDSIEGQNEIVDDFFERLGCQKKLPLLSQLQMKRSKQEKEANVGKKKVERKSDYMWASKMAL</sequence>
<evidence type="ECO:0000313" key="2">
    <source>
        <dbReference type="EMBL" id="KAK6160895.1"/>
    </source>
</evidence>
<feature type="region of interest" description="Disordered" evidence="1">
    <location>
        <begin position="19"/>
        <end position="97"/>
    </location>
</feature>
<dbReference type="EMBL" id="JABTTQ020000003">
    <property type="protein sequence ID" value="KAK6160895.1"/>
    <property type="molecule type" value="Genomic_DNA"/>
</dbReference>
<gene>
    <name evidence="2" type="ORF">DH2020_004276</name>
</gene>
<reference evidence="2 3" key="1">
    <citation type="journal article" date="2021" name="Comput. Struct. Biotechnol. J.">
        <title>De novo genome assembly of the potent medicinal plant Rehmannia glutinosa using nanopore technology.</title>
        <authorList>
            <person name="Ma L."/>
            <person name="Dong C."/>
            <person name="Song C."/>
            <person name="Wang X."/>
            <person name="Zheng X."/>
            <person name="Niu Y."/>
            <person name="Chen S."/>
            <person name="Feng W."/>
        </authorList>
    </citation>
    <scope>NUCLEOTIDE SEQUENCE [LARGE SCALE GENOMIC DNA]</scope>
    <source>
        <strain evidence="2">DH-2019</strain>
    </source>
</reference>